<dbReference type="EMBL" id="JACHXS010000006">
    <property type="protein sequence ID" value="MBB3222472.1"/>
    <property type="molecule type" value="Genomic_DNA"/>
</dbReference>
<dbReference type="PANTHER" id="PTHR32322:SF2">
    <property type="entry name" value="EAMA DOMAIN-CONTAINING PROTEIN"/>
    <property type="match status" value="1"/>
</dbReference>
<feature type="transmembrane region" description="Helical" evidence="6">
    <location>
        <begin position="286"/>
        <end position="306"/>
    </location>
</feature>
<feature type="transmembrane region" description="Helical" evidence="6">
    <location>
        <begin position="26"/>
        <end position="46"/>
    </location>
</feature>
<dbReference type="GO" id="GO:0016020">
    <property type="term" value="C:membrane"/>
    <property type="evidence" value="ECO:0007669"/>
    <property type="project" value="UniProtKB-SubCell"/>
</dbReference>
<evidence type="ECO:0000313" key="9">
    <source>
        <dbReference type="Proteomes" id="UP000584325"/>
    </source>
</evidence>
<feature type="domain" description="EamA" evidence="7">
    <location>
        <begin position="166"/>
        <end position="301"/>
    </location>
</feature>
<reference evidence="8 9" key="1">
    <citation type="submission" date="2020-08" db="EMBL/GenBank/DDBJ databases">
        <title>Genomic Encyclopedia of Type Strains, Phase III (KMG-III): the genomes of soil and plant-associated and newly described type strains.</title>
        <authorList>
            <person name="Whitman W."/>
        </authorList>
    </citation>
    <scope>NUCLEOTIDE SEQUENCE [LARGE SCALE GENOMIC DNA]</scope>
    <source>
        <strain evidence="8 9">CECT 7753</strain>
    </source>
</reference>
<accession>A0A7W5ECV3</accession>
<dbReference type="PANTHER" id="PTHR32322">
    <property type="entry name" value="INNER MEMBRANE TRANSPORTER"/>
    <property type="match status" value="1"/>
</dbReference>
<dbReference type="AlphaFoldDB" id="A0A7W5ECV3"/>
<dbReference type="SUPFAM" id="SSF103481">
    <property type="entry name" value="Multidrug resistance efflux transporter EmrE"/>
    <property type="match status" value="2"/>
</dbReference>
<feature type="transmembrane region" description="Helical" evidence="6">
    <location>
        <begin position="52"/>
        <end position="71"/>
    </location>
</feature>
<feature type="transmembrane region" description="Helical" evidence="6">
    <location>
        <begin position="137"/>
        <end position="157"/>
    </location>
</feature>
<comment type="caution">
    <text evidence="8">The sequence shown here is derived from an EMBL/GenBank/DDBJ whole genome shotgun (WGS) entry which is preliminary data.</text>
</comment>
<keyword evidence="5 6" id="KW-0472">Membrane</keyword>
<dbReference type="Pfam" id="PF00892">
    <property type="entry name" value="EamA"/>
    <property type="match status" value="2"/>
</dbReference>
<protein>
    <submittedName>
        <fullName evidence="8">Drug/metabolite transporter (DMT)-like permease</fullName>
    </submittedName>
</protein>
<evidence type="ECO:0000256" key="3">
    <source>
        <dbReference type="ARBA" id="ARBA00022692"/>
    </source>
</evidence>
<feature type="transmembrane region" description="Helical" evidence="6">
    <location>
        <begin position="196"/>
        <end position="217"/>
    </location>
</feature>
<feature type="domain" description="EamA" evidence="7">
    <location>
        <begin position="23"/>
        <end position="146"/>
    </location>
</feature>
<dbReference type="InterPro" id="IPR000620">
    <property type="entry name" value="EamA_dom"/>
</dbReference>
<organism evidence="8 9">
    <name type="scientific">Pseudoduganella umbonata</name>
    <dbReference type="NCBI Taxonomy" id="864828"/>
    <lineage>
        <taxon>Bacteria</taxon>
        <taxon>Pseudomonadati</taxon>
        <taxon>Pseudomonadota</taxon>
        <taxon>Betaproteobacteria</taxon>
        <taxon>Burkholderiales</taxon>
        <taxon>Oxalobacteraceae</taxon>
        <taxon>Telluria group</taxon>
        <taxon>Pseudoduganella</taxon>
    </lineage>
</organism>
<feature type="transmembrane region" description="Helical" evidence="6">
    <location>
        <begin position="110"/>
        <end position="130"/>
    </location>
</feature>
<evidence type="ECO:0000313" key="8">
    <source>
        <dbReference type="EMBL" id="MBB3222472.1"/>
    </source>
</evidence>
<keyword evidence="3 6" id="KW-0812">Transmembrane</keyword>
<evidence type="ECO:0000256" key="5">
    <source>
        <dbReference type="ARBA" id="ARBA00023136"/>
    </source>
</evidence>
<comment type="subcellular location">
    <subcellularLocation>
        <location evidence="1">Membrane</location>
        <topology evidence="1">Multi-pass membrane protein</topology>
    </subcellularLocation>
</comment>
<gene>
    <name evidence="8" type="ORF">FHS02_003295</name>
</gene>
<comment type="similarity">
    <text evidence="2">Belongs to the EamA transporter family.</text>
</comment>
<dbReference type="InterPro" id="IPR037185">
    <property type="entry name" value="EmrE-like"/>
</dbReference>
<evidence type="ECO:0000256" key="4">
    <source>
        <dbReference type="ARBA" id="ARBA00022989"/>
    </source>
</evidence>
<feature type="transmembrane region" description="Helical" evidence="6">
    <location>
        <begin position="261"/>
        <end position="280"/>
    </location>
</feature>
<evidence type="ECO:0000256" key="2">
    <source>
        <dbReference type="ARBA" id="ARBA00007362"/>
    </source>
</evidence>
<dbReference type="RefSeq" id="WP_229422628.1">
    <property type="nucleotide sequence ID" value="NZ_CP040017.1"/>
</dbReference>
<evidence type="ECO:0000256" key="1">
    <source>
        <dbReference type="ARBA" id="ARBA00004141"/>
    </source>
</evidence>
<dbReference type="Proteomes" id="UP000584325">
    <property type="component" value="Unassembled WGS sequence"/>
</dbReference>
<feature type="transmembrane region" description="Helical" evidence="6">
    <location>
        <begin position="163"/>
        <end position="184"/>
    </location>
</feature>
<feature type="transmembrane region" description="Helical" evidence="6">
    <location>
        <begin position="83"/>
        <end position="104"/>
    </location>
</feature>
<proteinExistence type="inferred from homology"/>
<evidence type="ECO:0000259" key="7">
    <source>
        <dbReference type="Pfam" id="PF00892"/>
    </source>
</evidence>
<evidence type="ECO:0000256" key="6">
    <source>
        <dbReference type="SAM" id="Phobius"/>
    </source>
</evidence>
<dbReference type="InterPro" id="IPR050638">
    <property type="entry name" value="AA-Vitamin_Transporters"/>
</dbReference>
<name>A0A7W5ECV3_9BURK</name>
<keyword evidence="4 6" id="KW-1133">Transmembrane helix</keyword>
<sequence length="309" mass="31839">MSGPSVAVPLPAATGRRRSDETTGMLLGLAGVAIFSLTLPFTRLAVADLSPMFATMGRAVVAALLAGLWLWRQRAPLPGRAALPGLAIVAAGCVIGFPLLTSIAMRTLPASHGAVLVGILPLATALFAALRGQERPSAGFWCVALAGSALVVGFALSQSGGTLHVADVLMLGAVLSAAWGYAEGGRLSQALGGQQVISWALLLSLPVALPLAVWDLWRHGGTLGNVGPAAWAGFAYTCVFSMFVGFIFWYRGMAKGGVARVGQVQLLQPFLTLLGAAAVLGEPLQAAHLLFALAVIGTVALGRRMAIRR</sequence>
<feature type="transmembrane region" description="Helical" evidence="6">
    <location>
        <begin position="229"/>
        <end position="249"/>
    </location>
</feature>